<dbReference type="InterPro" id="IPR004564">
    <property type="entry name" value="OM_lipoprot_carrier_LolA-like"/>
</dbReference>
<dbReference type="Pfam" id="PF03548">
    <property type="entry name" value="LolA"/>
    <property type="match status" value="1"/>
</dbReference>
<dbReference type="Gene3D" id="2.50.20.10">
    <property type="entry name" value="Lipoprotein localisation LolA/LolB/LppX"/>
    <property type="match status" value="1"/>
</dbReference>
<dbReference type="Proteomes" id="UP001302349">
    <property type="component" value="Chromosome"/>
</dbReference>
<dbReference type="SUPFAM" id="SSF89392">
    <property type="entry name" value="Prokaryotic lipoproteins and lipoprotein localization factors"/>
    <property type="match status" value="1"/>
</dbReference>
<dbReference type="RefSeq" id="WP_317490788.1">
    <property type="nucleotide sequence ID" value="NZ_CP136051.1"/>
</dbReference>
<dbReference type="EMBL" id="CP136051">
    <property type="protein sequence ID" value="WOK08142.1"/>
    <property type="molecule type" value="Genomic_DNA"/>
</dbReference>
<dbReference type="PANTHER" id="PTHR35869">
    <property type="entry name" value="OUTER-MEMBRANE LIPOPROTEIN CARRIER PROTEIN"/>
    <property type="match status" value="1"/>
</dbReference>
<organism evidence="3 4">
    <name type="scientific">Imperialibacter roseus</name>
    <dbReference type="NCBI Taxonomy" id="1324217"/>
    <lineage>
        <taxon>Bacteria</taxon>
        <taxon>Pseudomonadati</taxon>
        <taxon>Bacteroidota</taxon>
        <taxon>Cytophagia</taxon>
        <taxon>Cytophagales</taxon>
        <taxon>Flammeovirgaceae</taxon>
        <taxon>Imperialibacter</taxon>
    </lineage>
</organism>
<gene>
    <name evidence="3" type="ORF">RT717_05775</name>
</gene>
<reference evidence="3 4" key="1">
    <citation type="journal article" date="2023" name="Microbiol. Resour. Announc.">
        <title>Complete Genome Sequence of Imperialibacter roseus strain P4T.</title>
        <authorList>
            <person name="Tizabi D.R."/>
            <person name="Bachvaroff T."/>
            <person name="Hill R.T."/>
        </authorList>
    </citation>
    <scope>NUCLEOTIDE SEQUENCE [LARGE SCALE GENOMIC DNA]</scope>
    <source>
        <strain evidence="3 4">P4T</strain>
    </source>
</reference>
<evidence type="ECO:0000313" key="4">
    <source>
        <dbReference type="Proteomes" id="UP001302349"/>
    </source>
</evidence>
<protein>
    <submittedName>
        <fullName evidence="3">Outer membrane lipoprotein carrier protein LolA</fullName>
    </submittedName>
</protein>
<feature type="chain" id="PRO_5046370219" evidence="2">
    <location>
        <begin position="21"/>
        <end position="212"/>
    </location>
</feature>
<evidence type="ECO:0000313" key="3">
    <source>
        <dbReference type="EMBL" id="WOK08142.1"/>
    </source>
</evidence>
<keyword evidence="4" id="KW-1185">Reference proteome</keyword>
<proteinExistence type="predicted"/>
<evidence type="ECO:0000256" key="1">
    <source>
        <dbReference type="ARBA" id="ARBA00022729"/>
    </source>
</evidence>
<accession>A0ABZ0IUF4</accession>
<feature type="signal peptide" evidence="2">
    <location>
        <begin position="1"/>
        <end position="20"/>
    </location>
</feature>
<dbReference type="InterPro" id="IPR029046">
    <property type="entry name" value="LolA/LolB/LppX"/>
</dbReference>
<evidence type="ECO:0000256" key="2">
    <source>
        <dbReference type="SAM" id="SignalP"/>
    </source>
</evidence>
<name>A0ABZ0IUF4_9BACT</name>
<dbReference type="PANTHER" id="PTHR35869:SF1">
    <property type="entry name" value="OUTER-MEMBRANE LIPOPROTEIN CARRIER PROTEIN"/>
    <property type="match status" value="1"/>
</dbReference>
<keyword evidence="3" id="KW-0449">Lipoprotein</keyword>
<keyword evidence="1 2" id="KW-0732">Signal</keyword>
<dbReference type="CDD" id="cd16325">
    <property type="entry name" value="LolA"/>
    <property type="match status" value="1"/>
</dbReference>
<sequence>MTLKGVLSLLALVFTTFVYAQQDPAAREVLDAMSNKYRKVPAFTADFTYTLENPQEGLNEQFVGKITVKGAKFKLELEGQEIINDGETVWTYLGEVNEVTINTYSPGDAEINLNNIFDLYKTGYKYMMVDDMTTATKKTVDLVPDDKNLNYFKIRMDITSAGNNLNSFKIFDKSGNRYTYAITKFTEQPTLSDKVFVFDIAAHKGVEVIDFR</sequence>